<feature type="domain" description="ABC transmembrane type-1" evidence="11">
    <location>
        <begin position="18"/>
        <end position="300"/>
    </location>
</feature>
<keyword evidence="13" id="KW-1185">Reference proteome</keyword>
<dbReference type="InterPro" id="IPR003439">
    <property type="entry name" value="ABC_transporter-like_ATP-bd"/>
</dbReference>
<dbReference type="InterPro" id="IPR036640">
    <property type="entry name" value="ABC1_TM_sf"/>
</dbReference>
<accession>A0A263D7L0</accession>
<evidence type="ECO:0000256" key="8">
    <source>
        <dbReference type="ARBA" id="ARBA00023136"/>
    </source>
</evidence>
<evidence type="ECO:0000256" key="5">
    <source>
        <dbReference type="ARBA" id="ARBA00022741"/>
    </source>
</evidence>
<feature type="domain" description="ABC transporter" evidence="10">
    <location>
        <begin position="334"/>
        <end position="569"/>
    </location>
</feature>
<dbReference type="SUPFAM" id="SSF52540">
    <property type="entry name" value="P-loop containing nucleoside triphosphate hydrolases"/>
    <property type="match status" value="1"/>
</dbReference>
<dbReference type="PANTHER" id="PTHR24221:SF276">
    <property type="entry name" value="ABC TRANSPORTER, ATP-BINDING_PERMEASE PROTEIN"/>
    <property type="match status" value="1"/>
</dbReference>
<dbReference type="Proteomes" id="UP000242444">
    <property type="component" value="Unassembled WGS sequence"/>
</dbReference>
<proteinExistence type="predicted"/>
<dbReference type="PANTHER" id="PTHR24221">
    <property type="entry name" value="ATP-BINDING CASSETTE SUB-FAMILY B"/>
    <property type="match status" value="1"/>
</dbReference>
<keyword evidence="2" id="KW-0813">Transport</keyword>
<dbReference type="Gene3D" id="1.20.1560.10">
    <property type="entry name" value="ABC transporter type 1, transmembrane domain"/>
    <property type="match status" value="1"/>
</dbReference>
<evidence type="ECO:0000256" key="6">
    <source>
        <dbReference type="ARBA" id="ARBA00022840"/>
    </source>
</evidence>
<keyword evidence="8 9" id="KW-0472">Membrane</keyword>
<dbReference type="InterPro" id="IPR011527">
    <property type="entry name" value="ABC1_TM_dom"/>
</dbReference>
<evidence type="ECO:0000256" key="4">
    <source>
        <dbReference type="ARBA" id="ARBA00022692"/>
    </source>
</evidence>
<evidence type="ECO:0000256" key="2">
    <source>
        <dbReference type="ARBA" id="ARBA00022448"/>
    </source>
</evidence>
<gene>
    <name evidence="12" type="ORF">CFN78_07870</name>
</gene>
<dbReference type="GO" id="GO:0140359">
    <property type="term" value="F:ABC-type transporter activity"/>
    <property type="evidence" value="ECO:0007669"/>
    <property type="project" value="InterPro"/>
</dbReference>
<comment type="caution">
    <text evidence="12">The sequence shown here is derived from an EMBL/GenBank/DDBJ whole genome shotgun (WGS) entry which is preliminary data.</text>
</comment>
<dbReference type="FunFam" id="3.40.50.300:FF:000854">
    <property type="entry name" value="Multidrug ABC transporter ATP-binding protein"/>
    <property type="match status" value="1"/>
</dbReference>
<sequence>MLTGLLRGHLPPHRRAVAAAAALQLVEVVTLLLLPTLNASIIDRGVIGGDHRYIVLVGGLMVLVAGLAMVAGVASIRFAARAAMGLGRDLRAALFSRVLTLSGRQVDTFGPASLSTRSVNDVQQVEGVVLAGLTTLASAVFICLASVVLGLRQDLQLGAALAALIPVIAVVIWFVRSRLSVMYGRLQSDVDRLNRIVGERLSGVRVVRAFSRDNHERDRFTATNTDLFAYSLRAGRLMATMFPTIALISNLATAGVVWLGASRLEDGAVGIGTVNAFVEYLVFITWSITMTTFVFLAVPRAEVSAGRIGEVLRTESELPEPASPACSAGPAGTVELRGVEFRYPGAELPALTGVDLSMRPGERVAVVGGTGSGKTTLVNLICRRVDPTAGSVLVNGVDVRELDVGELTDTLGVVPQHTRLFDGTVADNLRFGEPAATDGQLWDALEAAHARAVVEGLPGGLDAEITHGGGNLSGGQRQRLTIARTLLRRPRVYLFDDCFSALDPVIEAGVRTGLRARTGDAAVLVVAQRVSTIQDADRIVVLDAGRVVGCGAHAELLAGCETYRDIVGSQLIGPVAR</sequence>
<feature type="transmembrane region" description="Helical" evidence="9">
    <location>
        <begin position="16"/>
        <end position="34"/>
    </location>
</feature>
<feature type="transmembrane region" description="Helical" evidence="9">
    <location>
        <begin position="237"/>
        <end position="260"/>
    </location>
</feature>
<keyword evidence="6 12" id="KW-0067">ATP-binding</keyword>
<dbReference type="GO" id="GO:0005886">
    <property type="term" value="C:plasma membrane"/>
    <property type="evidence" value="ECO:0007669"/>
    <property type="project" value="UniProtKB-SubCell"/>
</dbReference>
<dbReference type="InterPro" id="IPR027417">
    <property type="entry name" value="P-loop_NTPase"/>
</dbReference>
<evidence type="ECO:0000313" key="13">
    <source>
        <dbReference type="Proteomes" id="UP000242444"/>
    </source>
</evidence>
<reference evidence="12 13" key="1">
    <citation type="submission" date="2017-07" db="EMBL/GenBank/DDBJ databases">
        <title>Amycolatopsis antarcticus sp. nov., isolated from the surface of an Antarcticus brown macroalga.</title>
        <authorList>
            <person name="Wang J."/>
            <person name="Leiva S."/>
            <person name="Huang J."/>
            <person name="Huang Y."/>
        </authorList>
    </citation>
    <scope>NUCLEOTIDE SEQUENCE [LARGE SCALE GENOMIC DNA]</scope>
    <source>
        <strain evidence="12 13">AU-G6</strain>
    </source>
</reference>
<dbReference type="Gene3D" id="3.40.50.300">
    <property type="entry name" value="P-loop containing nucleotide triphosphate hydrolases"/>
    <property type="match status" value="1"/>
</dbReference>
<feature type="transmembrane region" description="Helical" evidence="9">
    <location>
        <begin position="127"/>
        <end position="149"/>
    </location>
</feature>
<feature type="transmembrane region" description="Helical" evidence="9">
    <location>
        <begin position="54"/>
        <end position="80"/>
    </location>
</feature>
<dbReference type="SUPFAM" id="SSF90123">
    <property type="entry name" value="ABC transporter transmembrane region"/>
    <property type="match status" value="1"/>
</dbReference>
<dbReference type="InterPro" id="IPR017871">
    <property type="entry name" value="ABC_transporter-like_CS"/>
</dbReference>
<evidence type="ECO:0000313" key="12">
    <source>
        <dbReference type="EMBL" id="OZM74159.1"/>
    </source>
</evidence>
<evidence type="ECO:0000256" key="1">
    <source>
        <dbReference type="ARBA" id="ARBA00004651"/>
    </source>
</evidence>
<dbReference type="InterPro" id="IPR039421">
    <property type="entry name" value="Type_1_exporter"/>
</dbReference>
<keyword evidence="4 9" id="KW-0812">Transmembrane</keyword>
<evidence type="ECO:0000259" key="10">
    <source>
        <dbReference type="PROSITE" id="PS50893"/>
    </source>
</evidence>
<dbReference type="EMBL" id="NKYE01000003">
    <property type="protein sequence ID" value="OZM74159.1"/>
    <property type="molecule type" value="Genomic_DNA"/>
</dbReference>
<keyword evidence="3" id="KW-1003">Cell membrane</keyword>
<evidence type="ECO:0000256" key="9">
    <source>
        <dbReference type="SAM" id="Phobius"/>
    </source>
</evidence>
<dbReference type="AlphaFoldDB" id="A0A263D7L0"/>
<dbReference type="GO" id="GO:0016887">
    <property type="term" value="F:ATP hydrolysis activity"/>
    <property type="evidence" value="ECO:0007669"/>
    <property type="project" value="InterPro"/>
</dbReference>
<dbReference type="PROSITE" id="PS50893">
    <property type="entry name" value="ABC_TRANSPORTER_2"/>
    <property type="match status" value="1"/>
</dbReference>
<dbReference type="InParanoid" id="A0A263D7L0"/>
<feature type="transmembrane region" description="Helical" evidence="9">
    <location>
        <begin position="155"/>
        <end position="175"/>
    </location>
</feature>
<dbReference type="Pfam" id="PF00005">
    <property type="entry name" value="ABC_tran"/>
    <property type="match status" value="1"/>
</dbReference>
<organism evidence="12 13">
    <name type="scientific">Amycolatopsis antarctica</name>
    <dbReference type="NCBI Taxonomy" id="1854586"/>
    <lineage>
        <taxon>Bacteria</taxon>
        <taxon>Bacillati</taxon>
        <taxon>Actinomycetota</taxon>
        <taxon>Actinomycetes</taxon>
        <taxon>Pseudonocardiales</taxon>
        <taxon>Pseudonocardiaceae</taxon>
        <taxon>Amycolatopsis</taxon>
    </lineage>
</organism>
<comment type="subcellular location">
    <subcellularLocation>
        <location evidence="1">Cell membrane</location>
        <topology evidence="1">Multi-pass membrane protein</topology>
    </subcellularLocation>
</comment>
<evidence type="ECO:0000259" key="11">
    <source>
        <dbReference type="PROSITE" id="PS50929"/>
    </source>
</evidence>
<evidence type="ECO:0000256" key="7">
    <source>
        <dbReference type="ARBA" id="ARBA00022989"/>
    </source>
</evidence>
<dbReference type="CDD" id="cd18548">
    <property type="entry name" value="ABC_6TM_Tm287_like"/>
    <property type="match status" value="1"/>
</dbReference>
<dbReference type="RefSeq" id="WP_094861916.1">
    <property type="nucleotide sequence ID" value="NZ_NKYE01000003.1"/>
</dbReference>
<dbReference type="InterPro" id="IPR003593">
    <property type="entry name" value="AAA+_ATPase"/>
</dbReference>
<dbReference type="GO" id="GO:0005524">
    <property type="term" value="F:ATP binding"/>
    <property type="evidence" value="ECO:0007669"/>
    <property type="project" value="UniProtKB-KW"/>
</dbReference>
<keyword evidence="5" id="KW-0547">Nucleotide-binding</keyword>
<name>A0A263D7L0_9PSEU</name>
<dbReference type="PROSITE" id="PS50929">
    <property type="entry name" value="ABC_TM1F"/>
    <property type="match status" value="1"/>
</dbReference>
<protein>
    <submittedName>
        <fullName evidence="12">Multidrug ABC transporter ATP-binding protein</fullName>
    </submittedName>
</protein>
<dbReference type="Pfam" id="PF00664">
    <property type="entry name" value="ABC_membrane"/>
    <property type="match status" value="1"/>
</dbReference>
<dbReference type="SMART" id="SM00382">
    <property type="entry name" value="AAA"/>
    <property type="match status" value="1"/>
</dbReference>
<dbReference type="OrthoDB" id="9806127at2"/>
<evidence type="ECO:0000256" key="3">
    <source>
        <dbReference type="ARBA" id="ARBA00022475"/>
    </source>
</evidence>
<keyword evidence="7 9" id="KW-1133">Transmembrane helix</keyword>
<dbReference type="PROSITE" id="PS00211">
    <property type="entry name" value="ABC_TRANSPORTER_1"/>
    <property type="match status" value="1"/>
</dbReference>